<evidence type="ECO:0000313" key="3">
    <source>
        <dbReference type="EMBL" id="MCD2197807.1"/>
    </source>
</evidence>
<organism evidence="3 4">
    <name type="scientific">Actinomycetospora endophytica</name>
    <dbReference type="NCBI Taxonomy" id="2291215"/>
    <lineage>
        <taxon>Bacteria</taxon>
        <taxon>Bacillati</taxon>
        <taxon>Actinomycetota</taxon>
        <taxon>Actinomycetes</taxon>
        <taxon>Pseudonocardiales</taxon>
        <taxon>Pseudonocardiaceae</taxon>
        <taxon>Actinomycetospora</taxon>
    </lineage>
</organism>
<dbReference type="EC" id="3.4.23.43" evidence="3"/>
<feature type="transmembrane region" description="Helical" evidence="1">
    <location>
        <begin position="155"/>
        <end position="178"/>
    </location>
</feature>
<reference evidence="3 4" key="1">
    <citation type="submission" date="2021-11" db="EMBL/GenBank/DDBJ databases">
        <title>Draft genome sequence of Actinomycetospora sp. SF1 isolated from the rhizosphere soil.</title>
        <authorList>
            <person name="Duangmal K."/>
            <person name="Chantavorakit T."/>
        </authorList>
    </citation>
    <scope>NUCLEOTIDE SEQUENCE [LARGE SCALE GENOMIC DNA]</scope>
    <source>
        <strain evidence="3 4">TBRC 5722</strain>
    </source>
</reference>
<sequence>MTGSLLLDVVLGVLLPLPGGALVGAGVRAVLTRVRRPVLVPRGWCELGTAFVCGMVATAAVVGLVAPARVPVLLVVSVSAVAGTATDVVAGRLPDVLTVPALGLGLVALIPSGALGAGLGGALALGGLHAVVALVAPNALGGGDVKLAAALGGPLAATGWWAVAAAPVGAALVVLVLARVRRVRSGPLGPALLTVSWVVLLAGG</sequence>
<gene>
    <name evidence="3" type="ORF">LQ327_30990</name>
</gene>
<keyword evidence="1" id="KW-0812">Transmembrane</keyword>
<dbReference type="Pfam" id="PF01478">
    <property type="entry name" value="Peptidase_A24"/>
    <property type="match status" value="1"/>
</dbReference>
<evidence type="ECO:0000313" key="4">
    <source>
        <dbReference type="Proteomes" id="UP001199469"/>
    </source>
</evidence>
<protein>
    <submittedName>
        <fullName evidence="3">Prepilin peptidase</fullName>
        <ecNumber evidence="3">3.4.23.43</ecNumber>
    </submittedName>
</protein>
<dbReference type="Gene3D" id="1.20.120.1220">
    <property type="match status" value="1"/>
</dbReference>
<dbReference type="InterPro" id="IPR000045">
    <property type="entry name" value="Prepilin_IV_endopep_pep"/>
</dbReference>
<keyword evidence="1" id="KW-1133">Transmembrane helix</keyword>
<evidence type="ECO:0000259" key="2">
    <source>
        <dbReference type="Pfam" id="PF01478"/>
    </source>
</evidence>
<feature type="transmembrane region" description="Helical" evidence="1">
    <location>
        <begin position="185"/>
        <end position="203"/>
    </location>
</feature>
<keyword evidence="1" id="KW-0472">Membrane</keyword>
<dbReference type="GO" id="GO:0004190">
    <property type="term" value="F:aspartic-type endopeptidase activity"/>
    <property type="evidence" value="ECO:0007669"/>
    <property type="project" value="UniProtKB-EC"/>
</dbReference>
<dbReference type="Proteomes" id="UP001199469">
    <property type="component" value="Unassembled WGS sequence"/>
</dbReference>
<feature type="transmembrane region" description="Helical" evidence="1">
    <location>
        <begin position="6"/>
        <end position="31"/>
    </location>
</feature>
<evidence type="ECO:0000256" key="1">
    <source>
        <dbReference type="SAM" id="Phobius"/>
    </source>
</evidence>
<keyword evidence="4" id="KW-1185">Reference proteome</keyword>
<dbReference type="RefSeq" id="WP_230740125.1">
    <property type="nucleotide sequence ID" value="NZ_JAJNDB010000009.1"/>
</dbReference>
<keyword evidence="3" id="KW-0378">Hydrolase</keyword>
<comment type="caution">
    <text evidence="3">The sequence shown here is derived from an EMBL/GenBank/DDBJ whole genome shotgun (WGS) entry which is preliminary data.</text>
</comment>
<feature type="transmembrane region" description="Helical" evidence="1">
    <location>
        <begin position="102"/>
        <end position="135"/>
    </location>
</feature>
<proteinExistence type="predicted"/>
<feature type="transmembrane region" description="Helical" evidence="1">
    <location>
        <begin position="43"/>
        <end position="66"/>
    </location>
</feature>
<feature type="domain" description="Prepilin type IV endopeptidase peptidase" evidence="2">
    <location>
        <begin position="75"/>
        <end position="176"/>
    </location>
</feature>
<accession>A0ABS8PHQ5</accession>
<dbReference type="EMBL" id="JAJNDB010000009">
    <property type="protein sequence ID" value="MCD2197807.1"/>
    <property type="molecule type" value="Genomic_DNA"/>
</dbReference>
<name>A0ABS8PHQ5_9PSEU</name>